<evidence type="ECO:0000313" key="2">
    <source>
        <dbReference type="Proteomes" id="UP001160499"/>
    </source>
</evidence>
<comment type="caution">
    <text evidence="1">The sequence shown here is derived from an EMBL/GenBank/DDBJ whole genome shotgun (WGS) entry which is preliminary data.</text>
</comment>
<evidence type="ECO:0000313" key="1">
    <source>
        <dbReference type="EMBL" id="MDH6222466.1"/>
    </source>
</evidence>
<accession>A0ABT6M1P4</accession>
<dbReference type="Proteomes" id="UP001160499">
    <property type="component" value="Unassembled WGS sequence"/>
</dbReference>
<name>A0ABT6M1P4_9ACTN</name>
<gene>
    <name evidence="1" type="ORF">M2283_009817</name>
</gene>
<organism evidence="1 2">
    <name type="scientific">Streptomyces pseudovenezuelae</name>
    <dbReference type="NCBI Taxonomy" id="67350"/>
    <lineage>
        <taxon>Bacteria</taxon>
        <taxon>Bacillati</taxon>
        <taxon>Actinomycetota</taxon>
        <taxon>Actinomycetes</taxon>
        <taxon>Kitasatosporales</taxon>
        <taxon>Streptomycetaceae</taxon>
        <taxon>Streptomyces</taxon>
        <taxon>Streptomyces aurantiacus group</taxon>
    </lineage>
</organism>
<protein>
    <submittedName>
        <fullName evidence="1">Uncharacterized protein</fullName>
    </submittedName>
</protein>
<reference evidence="1 2" key="1">
    <citation type="submission" date="2023-04" db="EMBL/GenBank/DDBJ databases">
        <title>Forest soil microbial communities from Buena Vista Peninsula, Colon Province, Panama.</title>
        <authorList>
            <person name="Bouskill N."/>
        </authorList>
    </citation>
    <scope>NUCLEOTIDE SEQUENCE [LARGE SCALE GENOMIC DNA]</scope>
    <source>
        <strain evidence="1 2">GGS1</strain>
    </source>
</reference>
<dbReference type="EMBL" id="JARXVH010000034">
    <property type="protein sequence ID" value="MDH6222466.1"/>
    <property type="molecule type" value="Genomic_DNA"/>
</dbReference>
<keyword evidence="2" id="KW-1185">Reference proteome</keyword>
<proteinExistence type="predicted"/>
<sequence>MCNERAEANLRRVRQENTDLWCTLALDEKAVRQFALENDALRLVACVLPLPARPRQAPTSRS</sequence>